<reference evidence="7 8" key="1">
    <citation type="submission" date="2020-08" db="EMBL/GenBank/DDBJ databases">
        <title>Acidobacteriota in marine sediments use diverse sulfur dissimilation pathways.</title>
        <authorList>
            <person name="Wasmund K."/>
        </authorList>
    </citation>
    <scope>NUCLEOTIDE SEQUENCE [LARGE SCALE GENOMIC DNA]</scope>
    <source>
        <strain evidence="7">MAG AM4</strain>
    </source>
</reference>
<keyword evidence="5" id="KW-0175">Coiled coil</keyword>
<protein>
    <submittedName>
        <fullName evidence="7">TraR/DksA C4-type zinc finger protein</fullName>
    </submittedName>
</protein>
<comment type="caution">
    <text evidence="7">The sequence shown here is derived from an EMBL/GenBank/DDBJ whole genome shotgun (WGS) entry which is preliminary data.</text>
</comment>
<accession>A0A8J7CE22</accession>
<keyword evidence="1" id="KW-0479">Metal-binding</keyword>
<evidence type="ECO:0000313" key="8">
    <source>
        <dbReference type="Proteomes" id="UP000648239"/>
    </source>
</evidence>
<gene>
    <name evidence="7" type="ORF">IFK94_05640</name>
</gene>
<dbReference type="PANTHER" id="PTHR33823">
    <property type="entry name" value="RNA POLYMERASE-BINDING TRANSCRIPTION FACTOR DKSA-RELATED"/>
    <property type="match status" value="1"/>
</dbReference>
<evidence type="ECO:0000313" key="7">
    <source>
        <dbReference type="EMBL" id="MBD3867589.1"/>
    </source>
</evidence>
<feature type="zinc finger region" description="dksA C4-type" evidence="4">
    <location>
        <begin position="87"/>
        <end position="111"/>
    </location>
</feature>
<dbReference type="Gene3D" id="1.20.120.910">
    <property type="entry name" value="DksA, coiled-coil domain"/>
    <property type="match status" value="1"/>
</dbReference>
<dbReference type="PANTHER" id="PTHR33823:SF4">
    <property type="entry name" value="GENERAL STRESS PROTEIN 16O"/>
    <property type="match status" value="1"/>
</dbReference>
<sequence>MEDLTEKQAAELQARLTVLRDELTALLASTLESTRPISLDEPIGRLTRMDAMQQQSMSTANRQQTDLRLRQVEQALGLARRGDYGLCRRCEDPIGYARLSARPESPYCLTCQDEIDRKTQR</sequence>
<dbReference type="PROSITE" id="PS51128">
    <property type="entry name" value="ZF_DKSA_2"/>
    <property type="match status" value="1"/>
</dbReference>
<keyword evidence="2" id="KW-0863">Zinc-finger</keyword>
<feature type="domain" description="Zinc finger DksA/TraR C4-type" evidence="6">
    <location>
        <begin position="82"/>
        <end position="116"/>
    </location>
</feature>
<organism evidence="7 8">
    <name type="scientific">Candidatus Polarisedimenticola svalbardensis</name>
    <dbReference type="NCBI Taxonomy" id="2886004"/>
    <lineage>
        <taxon>Bacteria</taxon>
        <taxon>Pseudomonadati</taxon>
        <taxon>Acidobacteriota</taxon>
        <taxon>Candidatus Polarisedimenticolia</taxon>
        <taxon>Candidatus Polarisedimenticolales</taxon>
        <taxon>Candidatus Polarisedimenticolaceae</taxon>
        <taxon>Candidatus Polarisedimenticola</taxon>
    </lineage>
</organism>
<dbReference type="Proteomes" id="UP000648239">
    <property type="component" value="Unassembled WGS sequence"/>
</dbReference>
<evidence type="ECO:0000259" key="6">
    <source>
        <dbReference type="Pfam" id="PF01258"/>
    </source>
</evidence>
<keyword evidence="3" id="KW-0862">Zinc</keyword>
<evidence type="ECO:0000256" key="2">
    <source>
        <dbReference type="ARBA" id="ARBA00022771"/>
    </source>
</evidence>
<evidence type="ECO:0000256" key="5">
    <source>
        <dbReference type="SAM" id="Coils"/>
    </source>
</evidence>
<dbReference type="GO" id="GO:0008270">
    <property type="term" value="F:zinc ion binding"/>
    <property type="evidence" value="ECO:0007669"/>
    <property type="project" value="UniProtKB-KW"/>
</dbReference>
<feature type="coiled-coil region" evidence="5">
    <location>
        <begin position="2"/>
        <end position="29"/>
    </location>
</feature>
<name>A0A8J7CE22_9BACT</name>
<dbReference type="SUPFAM" id="SSF57716">
    <property type="entry name" value="Glucocorticoid receptor-like (DNA-binding domain)"/>
    <property type="match status" value="1"/>
</dbReference>
<evidence type="ECO:0000256" key="1">
    <source>
        <dbReference type="ARBA" id="ARBA00022723"/>
    </source>
</evidence>
<proteinExistence type="predicted"/>
<evidence type="ECO:0000256" key="4">
    <source>
        <dbReference type="PROSITE-ProRule" id="PRU00510"/>
    </source>
</evidence>
<dbReference type="InterPro" id="IPR000962">
    <property type="entry name" value="Znf_DskA_TraR"/>
</dbReference>
<dbReference type="Pfam" id="PF01258">
    <property type="entry name" value="zf-dskA_traR"/>
    <property type="match status" value="1"/>
</dbReference>
<dbReference type="EMBL" id="JACXWD010000012">
    <property type="protein sequence ID" value="MBD3867589.1"/>
    <property type="molecule type" value="Genomic_DNA"/>
</dbReference>
<evidence type="ECO:0000256" key="3">
    <source>
        <dbReference type="ARBA" id="ARBA00022833"/>
    </source>
</evidence>
<dbReference type="AlphaFoldDB" id="A0A8J7CE22"/>